<dbReference type="Proteomes" id="UP001469553">
    <property type="component" value="Unassembled WGS sequence"/>
</dbReference>
<proteinExistence type="predicted"/>
<protein>
    <submittedName>
        <fullName evidence="1">Uncharacterized protein</fullName>
    </submittedName>
</protein>
<dbReference type="EMBL" id="JAHRIP010063166">
    <property type="protein sequence ID" value="MEQ2305456.1"/>
    <property type="molecule type" value="Genomic_DNA"/>
</dbReference>
<evidence type="ECO:0000313" key="2">
    <source>
        <dbReference type="Proteomes" id="UP001469553"/>
    </source>
</evidence>
<accession>A0ABV0ZHA6</accession>
<sequence>MVTKAGTRQLYGNEIGLPFRAISWYVEHIDVIVAQYWNQTSVRFAYQTMSLRGQVMPLAGMWGIHMSGSNIGHHDIYMPHMLSNEPRREFGPFLGMWGVQLSW</sequence>
<comment type="caution">
    <text evidence="1">The sequence shown here is derived from an EMBL/GenBank/DDBJ whole genome shotgun (WGS) entry which is preliminary data.</text>
</comment>
<organism evidence="1 2">
    <name type="scientific">Ameca splendens</name>
    <dbReference type="NCBI Taxonomy" id="208324"/>
    <lineage>
        <taxon>Eukaryota</taxon>
        <taxon>Metazoa</taxon>
        <taxon>Chordata</taxon>
        <taxon>Craniata</taxon>
        <taxon>Vertebrata</taxon>
        <taxon>Euteleostomi</taxon>
        <taxon>Actinopterygii</taxon>
        <taxon>Neopterygii</taxon>
        <taxon>Teleostei</taxon>
        <taxon>Neoteleostei</taxon>
        <taxon>Acanthomorphata</taxon>
        <taxon>Ovalentaria</taxon>
        <taxon>Atherinomorphae</taxon>
        <taxon>Cyprinodontiformes</taxon>
        <taxon>Goodeidae</taxon>
        <taxon>Ameca</taxon>
    </lineage>
</organism>
<reference evidence="1 2" key="1">
    <citation type="submission" date="2021-06" db="EMBL/GenBank/DDBJ databases">
        <authorList>
            <person name="Palmer J.M."/>
        </authorList>
    </citation>
    <scope>NUCLEOTIDE SEQUENCE [LARGE SCALE GENOMIC DNA]</scope>
    <source>
        <strain evidence="1 2">AS_MEX2019</strain>
        <tissue evidence="1">Muscle</tissue>
    </source>
</reference>
<evidence type="ECO:0000313" key="1">
    <source>
        <dbReference type="EMBL" id="MEQ2305456.1"/>
    </source>
</evidence>
<gene>
    <name evidence="1" type="ORF">AMECASPLE_038006</name>
</gene>
<keyword evidence="2" id="KW-1185">Reference proteome</keyword>
<name>A0ABV0ZHA6_9TELE</name>